<dbReference type="RefSeq" id="WP_150425184.1">
    <property type="nucleotide sequence ID" value="NZ_VYQA01000004.1"/>
</dbReference>
<proteinExistence type="predicted"/>
<dbReference type="SUPFAM" id="SSF51306">
    <property type="entry name" value="LexA/Signal peptidase"/>
    <property type="match status" value="1"/>
</dbReference>
<evidence type="ECO:0000256" key="5">
    <source>
        <dbReference type="ARBA" id="ARBA00023163"/>
    </source>
</evidence>
<keyword evidence="4" id="KW-0238">DNA-binding</keyword>
<dbReference type="InterPro" id="IPR039418">
    <property type="entry name" value="LexA-like"/>
</dbReference>
<evidence type="ECO:0000313" key="10">
    <source>
        <dbReference type="Proteomes" id="UP000326364"/>
    </source>
</evidence>
<organism evidence="8 9">
    <name type="scientific">Sphingobium limneticum</name>
    <dbReference type="NCBI Taxonomy" id="1007511"/>
    <lineage>
        <taxon>Bacteria</taxon>
        <taxon>Pseudomonadati</taxon>
        <taxon>Pseudomonadota</taxon>
        <taxon>Alphaproteobacteria</taxon>
        <taxon>Sphingomonadales</taxon>
        <taxon>Sphingomonadaceae</taxon>
        <taxon>Sphingobium</taxon>
    </lineage>
</organism>
<dbReference type="InterPro" id="IPR036286">
    <property type="entry name" value="LexA/Signal_pep-like_sf"/>
</dbReference>
<protein>
    <submittedName>
        <fullName evidence="8">Helix-turn-helix transcriptional regulator</fullName>
    </submittedName>
</protein>
<dbReference type="InterPro" id="IPR015927">
    <property type="entry name" value="Peptidase_S24_S26A/B/C"/>
</dbReference>
<evidence type="ECO:0000313" key="9">
    <source>
        <dbReference type="Proteomes" id="UP000325933"/>
    </source>
</evidence>
<evidence type="ECO:0000313" key="8">
    <source>
        <dbReference type="EMBL" id="KAA9031457.1"/>
    </source>
</evidence>
<dbReference type="Pfam" id="PF00717">
    <property type="entry name" value="Peptidase_S24"/>
    <property type="match status" value="1"/>
</dbReference>
<dbReference type="EMBL" id="VYQB01000004">
    <property type="protein sequence ID" value="KAA9018883.1"/>
    <property type="molecule type" value="Genomic_DNA"/>
</dbReference>
<evidence type="ECO:0000259" key="6">
    <source>
        <dbReference type="Pfam" id="PF00717"/>
    </source>
</evidence>
<accession>A0A5J5I778</accession>
<dbReference type="PANTHER" id="PTHR40661">
    <property type="match status" value="1"/>
</dbReference>
<feature type="domain" description="Peptidase S24/S26A/S26B/S26C" evidence="6">
    <location>
        <begin position="100"/>
        <end position="219"/>
    </location>
</feature>
<dbReference type="Proteomes" id="UP000326364">
    <property type="component" value="Unassembled WGS sequence"/>
</dbReference>
<evidence type="ECO:0000256" key="3">
    <source>
        <dbReference type="ARBA" id="ARBA00023015"/>
    </source>
</evidence>
<keyword evidence="5" id="KW-0804">Transcription</keyword>
<comment type="caution">
    <text evidence="8">The sequence shown here is derived from an EMBL/GenBank/DDBJ whole genome shotgun (WGS) entry which is preliminary data.</text>
</comment>
<evidence type="ECO:0000256" key="1">
    <source>
        <dbReference type="ARBA" id="ARBA00022670"/>
    </source>
</evidence>
<keyword evidence="10" id="KW-1185">Reference proteome</keyword>
<evidence type="ECO:0000256" key="2">
    <source>
        <dbReference type="ARBA" id="ARBA00022801"/>
    </source>
</evidence>
<dbReference type="EMBL" id="VYQA01000004">
    <property type="protein sequence ID" value="KAA9031457.1"/>
    <property type="molecule type" value="Genomic_DNA"/>
</dbReference>
<keyword evidence="1" id="KW-0645">Protease</keyword>
<evidence type="ECO:0000313" key="7">
    <source>
        <dbReference type="EMBL" id="KAA9018883.1"/>
    </source>
</evidence>
<dbReference type="Gene3D" id="2.10.109.10">
    <property type="entry name" value="Umud Fragment, subunit A"/>
    <property type="match status" value="1"/>
</dbReference>
<keyword evidence="2" id="KW-0378">Hydrolase</keyword>
<dbReference type="GO" id="GO:0004252">
    <property type="term" value="F:serine-type endopeptidase activity"/>
    <property type="evidence" value="ECO:0007669"/>
    <property type="project" value="InterPro"/>
</dbReference>
<dbReference type="GO" id="GO:0006508">
    <property type="term" value="P:proteolysis"/>
    <property type="evidence" value="ECO:0007669"/>
    <property type="project" value="UniProtKB-KW"/>
</dbReference>
<keyword evidence="3" id="KW-0805">Transcription regulation</keyword>
<dbReference type="GO" id="GO:0016020">
    <property type="term" value="C:membrane"/>
    <property type="evidence" value="ECO:0007669"/>
    <property type="project" value="InterPro"/>
</dbReference>
<dbReference type="PANTHER" id="PTHR40661:SF3">
    <property type="entry name" value="FELS-1 PROPHAGE TRANSCRIPTIONAL REGULATOR"/>
    <property type="match status" value="1"/>
</dbReference>
<dbReference type="CDD" id="cd06529">
    <property type="entry name" value="S24_LexA-like"/>
    <property type="match status" value="1"/>
</dbReference>
<reference evidence="9 10" key="1">
    <citation type="submission" date="2019-09" db="EMBL/GenBank/DDBJ databases">
        <authorList>
            <person name="Feng G."/>
        </authorList>
    </citation>
    <scope>NUCLEOTIDE SEQUENCE [LARGE SCALE GENOMIC DNA]</scope>
    <source>
        <strain evidence="8 9">KACC 19283</strain>
        <strain evidence="7 10">KACC 19284</strain>
    </source>
</reference>
<name>A0A5J5I778_9SPHN</name>
<dbReference type="GO" id="GO:0003677">
    <property type="term" value="F:DNA binding"/>
    <property type="evidence" value="ECO:0007669"/>
    <property type="project" value="UniProtKB-KW"/>
</dbReference>
<gene>
    <name evidence="8" type="ORF">F4U95_07510</name>
    <name evidence="7" type="ORF">F4U96_07560</name>
</gene>
<dbReference type="AlphaFoldDB" id="A0A5J5I778"/>
<evidence type="ECO:0000256" key="4">
    <source>
        <dbReference type="ARBA" id="ARBA00023125"/>
    </source>
</evidence>
<dbReference type="PROSITE" id="PS00501">
    <property type="entry name" value="SPASE_I_1"/>
    <property type="match status" value="1"/>
</dbReference>
<dbReference type="Proteomes" id="UP000325933">
    <property type="component" value="Unassembled WGS sequence"/>
</dbReference>
<dbReference type="InterPro" id="IPR019756">
    <property type="entry name" value="Pept_S26A_signal_pept_1_Ser-AS"/>
</dbReference>
<sequence length="226" mass="24887">MDESQHARIALERLIADRGENYADLSRLIGRNPAYIQQFIKRGTPRKLDEADRRVLARYFGVPEAMLGGVEAPTPVIGAAPVRIRGMPAVVAVPRLALGASAGPGSLDEDEQAAGVMAFDARWLRHLGVRPQRVSIIRVDGESMAPTLNDGDDIMVDHDDDAGRLRDGVYVLRLDGVLMVKRIAMGPRRGWFSVVSDNPHYPDWADIDPALVDIVGRVVWSGRRLH</sequence>